<keyword evidence="1" id="KW-1133">Transmembrane helix</keyword>
<keyword evidence="4" id="KW-1185">Reference proteome</keyword>
<dbReference type="EMBL" id="LSMT01000129">
    <property type="protein sequence ID" value="PFX26295.1"/>
    <property type="molecule type" value="Genomic_DNA"/>
</dbReference>
<dbReference type="InterPro" id="IPR002035">
    <property type="entry name" value="VWF_A"/>
</dbReference>
<comment type="caution">
    <text evidence="3">The sequence shown here is derived from an EMBL/GenBank/DDBJ whole genome shotgun (WGS) entry which is preliminary data.</text>
</comment>
<keyword evidence="1" id="KW-0472">Membrane</keyword>
<keyword evidence="1" id="KW-0812">Transmembrane</keyword>
<organism evidence="3 4">
    <name type="scientific">Stylophora pistillata</name>
    <name type="common">Smooth cauliflower coral</name>
    <dbReference type="NCBI Taxonomy" id="50429"/>
    <lineage>
        <taxon>Eukaryota</taxon>
        <taxon>Metazoa</taxon>
        <taxon>Cnidaria</taxon>
        <taxon>Anthozoa</taxon>
        <taxon>Hexacorallia</taxon>
        <taxon>Scleractinia</taxon>
        <taxon>Astrocoeniina</taxon>
        <taxon>Pocilloporidae</taxon>
        <taxon>Stylophora</taxon>
    </lineage>
</organism>
<evidence type="ECO:0000256" key="1">
    <source>
        <dbReference type="SAM" id="Phobius"/>
    </source>
</evidence>
<dbReference type="PANTHER" id="PTHR34615:SF1">
    <property type="entry name" value="PX DOMAIN-CONTAINING PROTEIN"/>
    <property type="match status" value="1"/>
</dbReference>
<dbReference type="PANTHER" id="PTHR34615">
    <property type="entry name" value="PX DOMAIN-CONTAINING PROTEIN"/>
    <property type="match status" value="1"/>
</dbReference>
<dbReference type="SUPFAM" id="SSF53300">
    <property type="entry name" value="vWA-like"/>
    <property type="match status" value="1"/>
</dbReference>
<protein>
    <recommendedName>
        <fullName evidence="2">VWFA domain-containing protein</fullName>
    </recommendedName>
</protein>
<evidence type="ECO:0000313" key="3">
    <source>
        <dbReference type="EMBL" id="PFX26295.1"/>
    </source>
</evidence>
<evidence type="ECO:0000313" key="4">
    <source>
        <dbReference type="Proteomes" id="UP000225706"/>
    </source>
</evidence>
<name>A0A2B4SCX1_STYPI</name>
<feature type="domain" description="VWFA" evidence="2">
    <location>
        <begin position="46"/>
        <end position="220"/>
    </location>
</feature>
<dbReference type="AlphaFoldDB" id="A0A2B4SCX1"/>
<dbReference type="PROSITE" id="PS50234">
    <property type="entry name" value="VWFA"/>
    <property type="match status" value="1"/>
</dbReference>
<proteinExistence type="predicted"/>
<dbReference type="OrthoDB" id="25503at2759"/>
<reference evidence="4" key="1">
    <citation type="journal article" date="2017" name="bioRxiv">
        <title>Comparative analysis of the genomes of Stylophora pistillata and Acropora digitifera provides evidence for extensive differences between species of corals.</title>
        <authorList>
            <person name="Voolstra C.R."/>
            <person name="Li Y."/>
            <person name="Liew Y.J."/>
            <person name="Baumgarten S."/>
            <person name="Zoccola D."/>
            <person name="Flot J.-F."/>
            <person name="Tambutte S."/>
            <person name="Allemand D."/>
            <person name="Aranda M."/>
        </authorList>
    </citation>
    <scope>NUCLEOTIDE SEQUENCE [LARGE SCALE GENOMIC DNA]</scope>
</reference>
<dbReference type="InterPro" id="IPR036465">
    <property type="entry name" value="vWFA_dom_sf"/>
</dbReference>
<gene>
    <name evidence="3" type="ORF">AWC38_SpisGene9006</name>
</gene>
<dbReference type="Gene3D" id="3.40.50.410">
    <property type="entry name" value="von Willebrand factor, type A domain"/>
    <property type="match status" value="1"/>
</dbReference>
<feature type="transmembrane region" description="Helical" evidence="1">
    <location>
        <begin position="32"/>
        <end position="53"/>
    </location>
</feature>
<sequence>MRRWAQQQHKHKNKRSVDVMLNSGDMVGTSGLIAQVLILSLLAGAKICFVLTLREGTPSKEFDLIKSTMSHVVGKYGFHPTNYCVILHDKERLIGNIKFGQECSKSMLTELPKPNSPSSLCEDLKAACRAFESQNISNKAKQVLVLFLNDLKHRVKNEGDDSEKYRKELEKKQVNIVPIGIGQYAKLSELKRMQTKDGTASHFGEHELPETLGTAIIQGIEGKDIYVMASFKEFRQTLLLYYDADLISDEDFIISYDAFSSRNPDFPYDSYDHFDLDNMNDDECIAEFRVRKRDLPTLAQVLRIPPSFQLSQINNFLISLLTIWGEIWCSLHPSPWPFLSSKNCLKKAQTALKLK</sequence>
<evidence type="ECO:0000259" key="2">
    <source>
        <dbReference type="PROSITE" id="PS50234"/>
    </source>
</evidence>
<accession>A0A2B4SCX1</accession>
<dbReference type="Proteomes" id="UP000225706">
    <property type="component" value="Unassembled WGS sequence"/>
</dbReference>